<keyword evidence="2" id="KW-1185">Reference proteome</keyword>
<reference evidence="2" key="1">
    <citation type="journal article" date="2021" name="ISME J.">
        <title>Evolutionary origin and ecological implication of a unique nif island in free-living Bradyrhizobium lineages.</title>
        <authorList>
            <person name="Tao J."/>
        </authorList>
    </citation>
    <scope>NUCLEOTIDE SEQUENCE [LARGE SCALE GENOMIC DNA]</scope>
    <source>
        <strain evidence="2">SZCCT0434</strain>
    </source>
</reference>
<sequence length="67" mass="7738">MGWRDISSAPFDCTIELAVINTTQHRLGFPCLRHGDSWFDATTMRPLAVSPTHWRYWQPEVLPMSCC</sequence>
<accession>A0ABS5FDY0</accession>
<dbReference type="Proteomes" id="UP001315278">
    <property type="component" value="Unassembled WGS sequence"/>
</dbReference>
<name>A0ABS5FDY0_9BRAD</name>
<comment type="caution">
    <text evidence="1">The sequence shown here is derived from an EMBL/GenBank/DDBJ whole genome shotgun (WGS) entry which is preliminary data.</text>
</comment>
<organism evidence="1 2">
    <name type="scientific">Bradyrhizobium jicamae</name>
    <dbReference type="NCBI Taxonomy" id="280332"/>
    <lineage>
        <taxon>Bacteria</taxon>
        <taxon>Pseudomonadati</taxon>
        <taxon>Pseudomonadota</taxon>
        <taxon>Alphaproteobacteria</taxon>
        <taxon>Hyphomicrobiales</taxon>
        <taxon>Nitrobacteraceae</taxon>
        <taxon>Bradyrhizobium</taxon>
    </lineage>
</organism>
<protein>
    <submittedName>
        <fullName evidence="1">Uncharacterized protein</fullName>
    </submittedName>
</protein>
<evidence type="ECO:0000313" key="1">
    <source>
        <dbReference type="EMBL" id="MBR0794984.1"/>
    </source>
</evidence>
<proteinExistence type="predicted"/>
<dbReference type="EMBL" id="JAFCJH010000004">
    <property type="protein sequence ID" value="MBR0794984.1"/>
    <property type="molecule type" value="Genomic_DNA"/>
</dbReference>
<evidence type="ECO:0000313" key="2">
    <source>
        <dbReference type="Proteomes" id="UP001315278"/>
    </source>
</evidence>
<gene>
    <name evidence="1" type="ORF">JQ615_06260</name>
</gene>